<evidence type="ECO:0000313" key="2">
    <source>
        <dbReference type="Proteomes" id="UP000324222"/>
    </source>
</evidence>
<name>A0A5B7F9D6_PORTR</name>
<protein>
    <submittedName>
        <fullName evidence="1">Uncharacterized protein</fullName>
    </submittedName>
</protein>
<comment type="caution">
    <text evidence="1">The sequence shown here is derived from an EMBL/GenBank/DDBJ whole genome shotgun (WGS) entry which is preliminary data.</text>
</comment>
<dbReference type="AlphaFoldDB" id="A0A5B7F9D6"/>
<accession>A0A5B7F9D6</accession>
<dbReference type="EMBL" id="VSRR010005993">
    <property type="protein sequence ID" value="MPC43791.1"/>
    <property type="molecule type" value="Genomic_DNA"/>
</dbReference>
<gene>
    <name evidence="1" type="ORF">E2C01_037444</name>
</gene>
<dbReference type="Proteomes" id="UP000324222">
    <property type="component" value="Unassembled WGS sequence"/>
</dbReference>
<organism evidence="1 2">
    <name type="scientific">Portunus trituberculatus</name>
    <name type="common">Swimming crab</name>
    <name type="synonym">Neptunus trituberculatus</name>
    <dbReference type="NCBI Taxonomy" id="210409"/>
    <lineage>
        <taxon>Eukaryota</taxon>
        <taxon>Metazoa</taxon>
        <taxon>Ecdysozoa</taxon>
        <taxon>Arthropoda</taxon>
        <taxon>Crustacea</taxon>
        <taxon>Multicrustacea</taxon>
        <taxon>Malacostraca</taxon>
        <taxon>Eumalacostraca</taxon>
        <taxon>Eucarida</taxon>
        <taxon>Decapoda</taxon>
        <taxon>Pleocyemata</taxon>
        <taxon>Brachyura</taxon>
        <taxon>Eubrachyura</taxon>
        <taxon>Portunoidea</taxon>
        <taxon>Portunidae</taxon>
        <taxon>Portuninae</taxon>
        <taxon>Portunus</taxon>
    </lineage>
</organism>
<proteinExistence type="predicted"/>
<keyword evidence="2" id="KW-1185">Reference proteome</keyword>
<evidence type="ECO:0000313" key="1">
    <source>
        <dbReference type="EMBL" id="MPC43791.1"/>
    </source>
</evidence>
<reference evidence="1 2" key="1">
    <citation type="submission" date="2019-05" db="EMBL/GenBank/DDBJ databases">
        <title>Another draft genome of Portunus trituberculatus and its Hox gene families provides insights of decapod evolution.</title>
        <authorList>
            <person name="Jeong J.-H."/>
            <person name="Song I."/>
            <person name="Kim S."/>
            <person name="Choi T."/>
            <person name="Kim D."/>
            <person name="Ryu S."/>
            <person name="Kim W."/>
        </authorList>
    </citation>
    <scope>NUCLEOTIDE SEQUENCE [LARGE SCALE GENOMIC DNA]</scope>
    <source>
        <tissue evidence="1">Muscle</tissue>
    </source>
</reference>
<sequence>MTVALGLFQVPLQEPAEHTNITNLSCLRATACPPEHDTSTTVPYPASDSPAVTNITPKHCCSPLVSFRSSVTRYQHMNTTPLESQGAEAPVYRVTGCNFK</sequence>